<accession>A0ABY9RB68</accession>
<dbReference type="EMBL" id="CP133721">
    <property type="protein sequence ID" value="WMW78488.1"/>
    <property type="molecule type" value="Genomic_DNA"/>
</dbReference>
<organism evidence="11 12">
    <name type="scientific">Flavobacterium nakdongensis</name>
    <dbReference type="NCBI Taxonomy" id="3073563"/>
    <lineage>
        <taxon>Bacteria</taxon>
        <taxon>Pseudomonadati</taxon>
        <taxon>Bacteroidota</taxon>
        <taxon>Flavobacteriia</taxon>
        <taxon>Flavobacteriales</taxon>
        <taxon>Flavobacteriaceae</taxon>
        <taxon>Flavobacterium</taxon>
    </lineage>
</organism>
<evidence type="ECO:0000256" key="7">
    <source>
        <dbReference type="ARBA" id="ARBA00034754"/>
    </source>
</evidence>
<dbReference type="RefSeq" id="WP_309532792.1">
    <property type="nucleotide sequence ID" value="NZ_CP133721.1"/>
</dbReference>
<dbReference type="Proteomes" id="UP001180481">
    <property type="component" value="Chromosome"/>
</dbReference>
<comment type="catalytic activity">
    <reaction evidence="8">
        <text>DNA(n) + a 2'-deoxyribonucleoside 5'-triphosphate = DNA(n+1) + diphosphate</text>
        <dbReference type="Rhea" id="RHEA:22508"/>
        <dbReference type="Rhea" id="RHEA-COMP:17339"/>
        <dbReference type="Rhea" id="RHEA-COMP:17340"/>
        <dbReference type="ChEBI" id="CHEBI:33019"/>
        <dbReference type="ChEBI" id="CHEBI:61560"/>
        <dbReference type="ChEBI" id="CHEBI:173112"/>
        <dbReference type="EC" id="2.7.7.7"/>
    </reaction>
</comment>
<name>A0ABY9RB68_9FLAO</name>
<dbReference type="InterPro" id="IPR027417">
    <property type="entry name" value="P-loop_NTPase"/>
</dbReference>
<feature type="domain" description="DNA polymerase III delta N-terminal" evidence="9">
    <location>
        <begin position="20"/>
        <end position="134"/>
    </location>
</feature>
<proteinExistence type="inferred from homology"/>
<evidence type="ECO:0000256" key="2">
    <source>
        <dbReference type="ARBA" id="ARBA00017703"/>
    </source>
</evidence>
<evidence type="ECO:0000256" key="3">
    <source>
        <dbReference type="ARBA" id="ARBA00022679"/>
    </source>
</evidence>
<evidence type="ECO:0000256" key="5">
    <source>
        <dbReference type="ARBA" id="ARBA00022705"/>
    </source>
</evidence>
<evidence type="ECO:0000313" key="12">
    <source>
        <dbReference type="Proteomes" id="UP001180481"/>
    </source>
</evidence>
<dbReference type="SUPFAM" id="SSF48019">
    <property type="entry name" value="post-AAA+ oligomerization domain-like"/>
    <property type="match status" value="1"/>
</dbReference>
<keyword evidence="6" id="KW-0239">DNA-directed DNA polymerase</keyword>
<dbReference type="PANTHER" id="PTHR34388">
    <property type="entry name" value="DNA POLYMERASE III SUBUNIT DELTA"/>
    <property type="match status" value="1"/>
</dbReference>
<dbReference type="EC" id="2.7.7.7" evidence="1"/>
<dbReference type="InterPro" id="IPR008921">
    <property type="entry name" value="DNA_pol3_clamp-load_cplx_C"/>
</dbReference>
<evidence type="ECO:0000259" key="9">
    <source>
        <dbReference type="Pfam" id="PF06144"/>
    </source>
</evidence>
<keyword evidence="3 11" id="KW-0808">Transferase</keyword>
<dbReference type="GO" id="GO:0003887">
    <property type="term" value="F:DNA-directed DNA polymerase activity"/>
    <property type="evidence" value="ECO:0007669"/>
    <property type="project" value="UniProtKB-EC"/>
</dbReference>
<dbReference type="InterPro" id="IPR010372">
    <property type="entry name" value="DNA_pol3_delta_N"/>
</dbReference>
<reference evidence="11" key="1">
    <citation type="submission" date="2023-09" db="EMBL/GenBank/DDBJ databases">
        <title>Flavobacterium sp. 20NA77.7 isolated from freshwater.</title>
        <authorList>
            <person name="Le V."/>
            <person name="Ko S.-R."/>
            <person name="Ahn C.-Y."/>
            <person name="Oh H.-M."/>
        </authorList>
    </citation>
    <scope>NUCLEOTIDE SEQUENCE</scope>
    <source>
        <strain evidence="11">20NA77.7</strain>
    </source>
</reference>
<protein>
    <recommendedName>
        <fullName evidence="2">DNA polymerase III subunit delta</fullName>
        <ecNumber evidence="1">2.7.7.7</ecNumber>
    </recommendedName>
</protein>
<dbReference type="InterPro" id="IPR005790">
    <property type="entry name" value="DNA_polIII_delta"/>
</dbReference>
<dbReference type="Pfam" id="PF21694">
    <property type="entry name" value="DNA_pol3_delta_C"/>
    <property type="match status" value="1"/>
</dbReference>
<dbReference type="PANTHER" id="PTHR34388:SF1">
    <property type="entry name" value="DNA POLYMERASE III SUBUNIT DELTA"/>
    <property type="match status" value="1"/>
</dbReference>
<dbReference type="NCBIfam" id="TIGR01128">
    <property type="entry name" value="holA"/>
    <property type="match status" value="1"/>
</dbReference>
<sequence length="334" mass="38271">MTDVLKITNDIKSRNFKPIYFLCGEEPYYIDRITEFIEENVLTEDERAFNQVVLYGRDSTIEEIVGTAKRFPMMADYQVVVVKEAQNLAKNMDKLEAYVQNPQLTTILVFAYRDKPDARKKIFKLLKDKGVWFESKKLYENQVPDWIIKVLKGKNYGIEPKAAAMLASFLGTDLAKINNELEKLRIIFPTGHVFTPKDIEVNIGFSKDYNIFELKSALALGNQVKAYAIINHFSQNPKEHPLVVVSSQLFAFFSQLLIFHGLKDKSKANAAKAIGVNPYFIEEYFTAARIYPMKKVSRIVEKLRDIDVKSKGVGTVSSSDYDLMKELLVTIFMN</sequence>
<dbReference type="SUPFAM" id="SSF52540">
    <property type="entry name" value="P-loop containing nucleoside triphosphate hydrolases"/>
    <property type="match status" value="1"/>
</dbReference>
<evidence type="ECO:0000256" key="4">
    <source>
        <dbReference type="ARBA" id="ARBA00022695"/>
    </source>
</evidence>
<dbReference type="Gene3D" id="1.10.8.60">
    <property type="match status" value="1"/>
</dbReference>
<keyword evidence="12" id="KW-1185">Reference proteome</keyword>
<evidence type="ECO:0000259" key="10">
    <source>
        <dbReference type="Pfam" id="PF21694"/>
    </source>
</evidence>
<feature type="domain" description="DNA polymerase III delta subunit-like C-terminal" evidence="10">
    <location>
        <begin position="210"/>
        <end position="312"/>
    </location>
</feature>
<dbReference type="Pfam" id="PF06144">
    <property type="entry name" value="DNA_pol3_delta"/>
    <property type="match status" value="1"/>
</dbReference>
<dbReference type="InterPro" id="IPR048466">
    <property type="entry name" value="DNA_pol3_delta-like_C"/>
</dbReference>
<evidence type="ECO:0000313" key="11">
    <source>
        <dbReference type="EMBL" id="WMW78488.1"/>
    </source>
</evidence>
<comment type="similarity">
    <text evidence="7">Belongs to the DNA polymerase HolA subunit family.</text>
</comment>
<evidence type="ECO:0000256" key="1">
    <source>
        <dbReference type="ARBA" id="ARBA00012417"/>
    </source>
</evidence>
<dbReference type="Gene3D" id="3.40.50.300">
    <property type="entry name" value="P-loop containing nucleotide triphosphate hydrolases"/>
    <property type="match status" value="1"/>
</dbReference>
<evidence type="ECO:0000256" key="8">
    <source>
        <dbReference type="ARBA" id="ARBA00049244"/>
    </source>
</evidence>
<keyword evidence="5" id="KW-0235">DNA replication</keyword>
<keyword evidence="4 11" id="KW-0548">Nucleotidyltransferase</keyword>
<evidence type="ECO:0000256" key="6">
    <source>
        <dbReference type="ARBA" id="ARBA00022932"/>
    </source>
</evidence>
<gene>
    <name evidence="11" type="primary">holA</name>
    <name evidence="11" type="ORF">RF683_03295</name>
</gene>
<dbReference type="Gene3D" id="1.20.272.10">
    <property type="match status" value="1"/>
</dbReference>